<evidence type="ECO:0000259" key="3">
    <source>
        <dbReference type="Pfam" id="PF26526"/>
    </source>
</evidence>
<keyword evidence="4" id="KW-0614">Plasmid</keyword>
<dbReference type="InterPro" id="IPR058488">
    <property type="entry name" value="DUF8175"/>
</dbReference>
<reference evidence="5" key="1">
    <citation type="submission" date="2017-09" db="EMBL/GenBank/DDBJ databases">
        <title>FDA dAtabase for Regulatory Grade micrObial Sequences (FDA-ARGOS): Supporting development and validation of Infectious Disease Dx tests.</title>
        <authorList>
            <person name="Minogue T."/>
            <person name="Wolcott M."/>
            <person name="Wasieloski L."/>
            <person name="Aguilar W."/>
            <person name="Moore D."/>
            <person name="Tallon L."/>
            <person name="Sadzewicz L."/>
            <person name="Ott S."/>
            <person name="Zhao X."/>
            <person name="Nagaraj S."/>
            <person name="Vavikolanu K."/>
            <person name="Aluvathingal J."/>
            <person name="Nadendla S."/>
            <person name="Sichtig H."/>
        </authorList>
    </citation>
    <scope>NUCLEOTIDE SEQUENCE [LARGE SCALE GENOMIC DNA]</scope>
    <source>
        <strain evidence="5">FDAARGOS_369</strain>
        <plasmid evidence="5">Plasmid unnamed</plasmid>
    </source>
</reference>
<protein>
    <submittedName>
        <fullName evidence="4">Acyl-CoA synthetase</fullName>
    </submittedName>
</protein>
<keyword evidence="2" id="KW-0472">Membrane</keyword>
<dbReference type="Proteomes" id="UP000218628">
    <property type="component" value="Plasmid unnamed"/>
</dbReference>
<geneLocation type="plasmid" evidence="4">
    <name>unnamed</name>
</geneLocation>
<sequence length="231" mass="24417">MEKKSGVTLPRWVLGIIAAVGILLVLLLVVLIPRGGSSNGPSSGTSTGTAEQPLARASSSVAAGSCGAGASDDQAVMDAAPKGTSWVTTDAGWTGPVSKTAGPMVSSPVRSCFEHSADGALHAAMWATIEINEAPAAYMPSVVGPGAESMRQSRQNDTKTRTVVRIIGYRYVSYTPERANVRVLMQTPMGDERSWDIVMVWQDGDWRFWAPTTLPGVTVESDTSKFITWGS</sequence>
<organism evidence="4 5">
    <name type="scientific">Rothia mucilaginosa</name>
    <dbReference type="NCBI Taxonomy" id="43675"/>
    <lineage>
        <taxon>Bacteria</taxon>
        <taxon>Bacillati</taxon>
        <taxon>Actinomycetota</taxon>
        <taxon>Actinomycetes</taxon>
        <taxon>Micrococcales</taxon>
        <taxon>Micrococcaceae</taxon>
        <taxon>Rothia</taxon>
    </lineage>
</organism>
<accession>A0A291DCI2</accession>
<feature type="transmembrane region" description="Helical" evidence="2">
    <location>
        <begin position="12"/>
        <end position="32"/>
    </location>
</feature>
<feature type="domain" description="DUF8175" evidence="3">
    <location>
        <begin position="55"/>
        <end position="215"/>
    </location>
</feature>
<name>A0A291DCI2_9MICC</name>
<dbReference type="Pfam" id="PF26526">
    <property type="entry name" value="DUF8175"/>
    <property type="match status" value="1"/>
</dbReference>
<feature type="compositionally biased region" description="Low complexity" evidence="1">
    <location>
        <begin position="38"/>
        <end position="49"/>
    </location>
</feature>
<keyword evidence="2" id="KW-1133">Transmembrane helix</keyword>
<evidence type="ECO:0000256" key="1">
    <source>
        <dbReference type="SAM" id="MobiDB-lite"/>
    </source>
</evidence>
<dbReference type="AlphaFoldDB" id="A0A291DCI2"/>
<evidence type="ECO:0000256" key="2">
    <source>
        <dbReference type="SAM" id="Phobius"/>
    </source>
</evidence>
<evidence type="ECO:0000313" key="5">
    <source>
        <dbReference type="Proteomes" id="UP000218628"/>
    </source>
</evidence>
<feature type="region of interest" description="Disordered" evidence="1">
    <location>
        <begin position="38"/>
        <end position="58"/>
    </location>
</feature>
<proteinExistence type="predicted"/>
<keyword evidence="2" id="KW-0812">Transmembrane</keyword>
<gene>
    <name evidence="4" type="ORF">CO690_00185</name>
</gene>
<evidence type="ECO:0000313" key="4">
    <source>
        <dbReference type="EMBL" id="ATF62168.1"/>
    </source>
</evidence>
<dbReference type="RefSeq" id="WP_096740560.1">
    <property type="nucleotide sequence ID" value="NZ_CP023509.1"/>
</dbReference>
<dbReference type="EMBL" id="CP023509">
    <property type="protein sequence ID" value="ATF62168.1"/>
    <property type="molecule type" value="Genomic_DNA"/>
</dbReference>